<dbReference type="AlphaFoldDB" id="A0A9Q1I0K1"/>
<dbReference type="SUPFAM" id="SSF54695">
    <property type="entry name" value="POZ domain"/>
    <property type="match status" value="1"/>
</dbReference>
<dbReference type="Gene3D" id="3.30.710.10">
    <property type="entry name" value="Potassium Channel Kv1.1, Chain A"/>
    <property type="match status" value="1"/>
</dbReference>
<dbReference type="InterPro" id="IPR050457">
    <property type="entry name" value="ZnFinger_BTB_dom_contain"/>
</dbReference>
<evidence type="ECO:0000256" key="1">
    <source>
        <dbReference type="SAM" id="MobiDB-lite"/>
    </source>
</evidence>
<protein>
    <recommendedName>
        <fullName evidence="2">BTB domain-containing protein</fullName>
    </recommendedName>
</protein>
<organism evidence="3 4">
    <name type="scientific">Conger conger</name>
    <name type="common">Conger eel</name>
    <name type="synonym">Muraena conger</name>
    <dbReference type="NCBI Taxonomy" id="82655"/>
    <lineage>
        <taxon>Eukaryota</taxon>
        <taxon>Metazoa</taxon>
        <taxon>Chordata</taxon>
        <taxon>Craniata</taxon>
        <taxon>Vertebrata</taxon>
        <taxon>Euteleostomi</taxon>
        <taxon>Actinopterygii</taxon>
        <taxon>Neopterygii</taxon>
        <taxon>Teleostei</taxon>
        <taxon>Anguilliformes</taxon>
        <taxon>Congridae</taxon>
        <taxon>Conger</taxon>
    </lineage>
</organism>
<gene>
    <name evidence="3" type="ORF">COCON_G00087250</name>
</gene>
<feature type="compositionally biased region" description="Basic and acidic residues" evidence="1">
    <location>
        <begin position="192"/>
        <end position="207"/>
    </location>
</feature>
<name>A0A9Q1I0K1_CONCO</name>
<evidence type="ECO:0000313" key="3">
    <source>
        <dbReference type="EMBL" id="KAJ8274100.1"/>
    </source>
</evidence>
<keyword evidence="4" id="KW-1185">Reference proteome</keyword>
<feature type="region of interest" description="Disordered" evidence="1">
    <location>
        <begin position="178"/>
        <end position="207"/>
    </location>
</feature>
<feature type="region of interest" description="Disordered" evidence="1">
    <location>
        <begin position="226"/>
        <end position="356"/>
    </location>
</feature>
<dbReference type="EMBL" id="JAFJMO010000006">
    <property type="protein sequence ID" value="KAJ8274100.1"/>
    <property type="molecule type" value="Genomic_DNA"/>
</dbReference>
<reference evidence="3" key="1">
    <citation type="journal article" date="2023" name="Science">
        <title>Genome structures resolve the early diversification of teleost fishes.</title>
        <authorList>
            <person name="Parey E."/>
            <person name="Louis A."/>
            <person name="Montfort J."/>
            <person name="Bouchez O."/>
            <person name="Roques C."/>
            <person name="Iampietro C."/>
            <person name="Lluch J."/>
            <person name="Castinel A."/>
            <person name="Donnadieu C."/>
            <person name="Desvignes T."/>
            <person name="Floi Bucao C."/>
            <person name="Jouanno E."/>
            <person name="Wen M."/>
            <person name="Mejri S."/>
            <person name="Dirks R."/>
            <person name="Jansen H."/>
            <person name="Henkel C."/>
            <person name="Chen W.J."/>
            <person name="Zahm M."/>
            <person name="Cabau C."/>
            <person name="Klopp C."/>
            <person name="Thompson A.W."/>
            <person name="Robinson-Rechavi M."/>
            <person name="Braasch I."/>
            <person name="Lecointre G."/>
            <person name="Bobe J."/>
            <person name="Postlethwait J.H."/>
            <person name="Berthelot C."/>
            <person name="Roest Crollius H."/>
            <person name="Guiguen Y."/>
        </authorList>
    </citation>
    <scope>NUCLEOTIDE SEQUENCE</scope>
    <source>
        <strain evidence="3">Concon-B</strain>
    </source>
</reference>
<dbReference type="OrthoDB" id="8922241at2759"/>
<evidence type="ECO:0000259" key="2">
    <source>
        <dbReference type="PROSITE" id="PS50097"/>
    </source>
</evidence>
<feature type="compositionally biased region" description="Gly residues" evidence="1">
    <location>
        <begin position="329"/>
        <end position="345"/>
    </location>
</feature>
<feature type="region of interest" description="Disordered" evidence="1">
    <location>
        <begin position="1"/>
        <end position="22"/>
    </location>
</feature>
<dbReference type="GO" id="GO:0000978">
    <property type="term" value="F:RNA polymerase II cis-regulatory region sequence-specific DNA binding"/>
    <property type="evidence" value="ECO:0007669"/>
    <property type="project" value="TreeGrafter"/>
</dbReference>
<dbReference type="SMART" id="SM00225">
    <property type="entry name" value="BTB"/>
    <property type="match status" value="1"/>
</dbReference>
<dbReference type="PANTHER" id="PTHR46105:SF6">
    <property type="entry name" value="ZINC FINGER AND BTB DOMAIN-CONTAINING PROTEIN 7A"/>
    <property type="match status" value="1"/>
</dbReference>
<dbReference type="GO" id="GO:0000981">
    <property type="term" value="F:DNA-binding transcription factor activity, RNA polymerase II-specific"/>
    <property type="evidence" value="ECO:0007669"/>
    <property type="project" value="TreeGrafter"/>
</dbReference>
<accession>A0A9Q1I0K1</accession>
<dbReference type="Pfam" id="PF00651">
    <property type="entry name" value="BTB"/>
    <property type="match status" value="1"/>
</dbReference>
<dbReference type="PROSITE" id="PS50097">
    <property type="entry name" value="BTB"/>
    <property type="match status" value="1"/>
</dbReference>
<evidence type="ECO:0000313" key="4">
    <source>
        <dbReference type="Proteomes" id="UP001152803"/>
    </source>
</evidence>
<proteinExistence type="predicted"/>
<dbReference type="PANTHER" id="PTHR46105">
    <property type="entry name" value="AGAP004733-PA"/>
    <property type="match status" value="1"/>
</dbReference>
<comment type="caution">
    <text evidence="3">The sequence shown here is derived from an EMBL/GenBank/DDBJ whole genome shotgun (WGS) entry which is preliminary data.</text>
</comment>
<dbReference type="Proteomes" id="UP001152803">
    <property type="component" value="Unassembled WGS sequence"/>
</dbReference>
<dbReference type="InterPro" id="IPR000210">
    <property type="entry name" value="BTB/POZ_dom"/>
</dbReference>
<feature type="domain" description="BTB" evidence="2">
    <location>
        <begin position="79"/>
        <end position="145"/>
    </location>
</feature>
<sequence>METPAEMGRVASWPVTSSSSSSGAIGVLAAGWWKMSSGGAGGAGGGPGAGEGPVAVPFPDHAGEVLAALNGQRRTGLLCDVLLVSDGREFPAHRSVLAACSAYLGRLFASGAAGRQSVYALEFVRPEALGALLDFAYTATLTLSRHSLAHVLRAASLLEVAPVRDVCAQLLETRALLPLPSGEGGEEDEMEDRERGKERDGERAGRRQAQEYLELFLREGAPWDPAELRDPAEFRGPIAPPLLTQPNGPSGQGPSGQGPSEYHAHPLTAGEEREEEDEDGGGTRMRKRRRGQRPSWPGRRRAGGEGLPRPCTPRPKTDTTTPRRSPNRAGGGAGAGAAGGAGAEGAGCRPAPSSSR</sequence>
<dbReference type="InterPro" id="IPR011333">
    <property type="entry name" value="SKP1/BTB/POZ_sf"/>
</dbReference>